<proteinExistence type="predicted"/>
<dbReference type="GO" id="GO:0004312">
    <property type="term" value="F:fatty acid synthase activity"/>
    <property type="evidence" value="ECO:0007669"/>
    <property type="project" value="TreeGrafter"/>
</dbReference>
<name>A0A8J5PFE9_FUSOX</name>
<sequence>MSDIANVGYSFKLPQGVEDDDAFWDVLENRRNLMTDWPESRVKTDSFTSNKHQKWNGKGGHLINDDVAAFDAPFFSVTAKEASAMDPMQRWTLEATCHAFVVRSRLADGG</sequence>
<evidence type="ECO:0000259" key="3">
    <source>
        <dbReference type="Pfam" id="PF00109"/>
    </source>
</evidence>
<protein>
    <submittedName>
        <fullName evidence="4">Reducing polyketide synthase pksF</fullName>
    </submittedName>
</protein>
<dbReference type="AlphaFoldDB" id="A0A8J5PFE9"/>
<comment type="caution">
    <text evidence="4">The sequence shown here is derived from an EMBL/GenBank/DDBJ whole genome shotgun (WGS) entry which is preliminary data.</text>
</comment>
<dbReference type="Proteomes" id="UP000694050">
    <property type="component" value="Unassembled WGS sequence"/>
</dbReference>
<accession>A0A8J5PFE9</accession>
<dbReference type="PANTHER" id="PTHR43775:SF29">
    <property type="entry name" value="ASPERFURANONE POLYKETIDE SYNTHASE AFOG-RELATED"/>
    <property type="match status" value="1"/>
</dbReference>
<organism evidence="4 5">
    <name type="scientific">Fusarium oxysporum f. sp. rapae</name>
    <dbReference type="NCBI Taxonomy" id="485398"/>
    <lineage>
        <taxon>Eukaryota</taxon>
        <taxon>Fungi</taxon>
        <taxon>Dikarya</taxon>
        <taxon>Ascomycota</taxon>
        <taxon>Pezizomycotina</taxon>
        <taxon>Sordariomycetes</taxon>
        <taxon>Hypocreomycetidae</taxon>
        <taxon>Hypocreales</taxon>
        <taxon>Nectriaceae</taxon>
        <taxon>Fusarium</taxon>
        <taxon>Fusarium oxysporum species complex</taxon>
    </lineage>
</organism>
<evidence type="ECO:0000313" key="4">
    <source>
        <dbReference type="EMBL" id="KAG7422504.1"/>
    </source>
</evidence>
<gene>
    <name evidence="4" type="primary">pksF-2</name>
    <name evidence="4" type="ORF">Forpe1208_v000116</name>
</gene>
<feature type="domain" description="Beta-ketoacyl synthase-like N-terminal" evidence="3">
    <location>
        <begin position="2"/>
        <end position="100"/>
    </location>
</feature>
<dbReference type="GO" id="GO:0044550">
    <property type="term" value="P:secondary metabolite biosynthetic process"/>
    <property type="evidence" value="ECO:0007669"/>
    <property type="project" value="TreeGrafter"/>
</dbReference>
<dbReference type="GO" id="GO:0006633">
    <property type="term" value="P:fatty acid biosynthetic process"/>
    <property type="evidence" value="ECO:0007669"/>
    <property type="project" value="TreeGrafter"/>
</dbReference>
<dbReference type="Pfam" id="PF00109">
    <property type="entry name" value="ketoacyl-synt"/>
    <property type="match status" value="1"/>
</dbReference>
<evidence type="ECO:0000256" key="2">
    <source>
        <dbReference type="ARBA" id="ARBA00022553"/>
    </source>
</evidence>
<keyword evidence="2" id="KW-0597">Phosphoprotein</keyword>
<reference evidence="4" key="1">
    <citation type="submission" date="2021-04" db="EMBL/GenBank/DDBJ databases">
        <title>First draft genome resource for Brassicaceae pathogens Fusarium oxysporum f. sp. raphani and Fusarium oxysporum f. sp. rapae.</title>
        <authorList>
            <person name="Asai S."/>
        </authorList>
    </citation>
    <scope>NUCLEOTIDE SEQUENCE</scope>
    <source>
        <strain evidence="4">Tf1208</strain>
    </source>
</reference>
<dbReference type="EMBL" id="JAELUQ010000001">
    <property type="protein sequence ID" value="KAG7422504.1"/>
    <property type="molecule type" value="Genomic_DNA"/>
</dbReference>
<keyword evidence="1" id="KW-0596">Phosphopantetheine</keyword>
<evidence type="ECO:0000256" key="1">
    <source>
        <dbReference type="ARBA" id="ARBA00022450"/>
    </source>
</evidence>
<dbReference type="InterPro" id="IPR014030">
    <property type="entry name" value="Ketoacyl_synth_N"/>
</dbReference>
<dbReference type="InterPro" id="IPR050091">
    <property type="entry name" value="PKS_NRPS_Biosynth_Enz"/>
</dbReference>
<evidence type="ECO:0000313" key="5">
    <source>
        <dbReference type="Proteomes" id="UP000694050"/>
    </source>
</evidence>
<dbReference type="PANTHER" id="PTHR43775">
    <property type="entry name" value="FATTY ACID SYNTHASE"/>
    <property type="match status" value="1"/>
</dbReference>